<gene>
    <name evidence="1" type="ORF">QBC36DRAFT_287475</name>
</gene>
<evidence type="ECO:0000313" key="2">
    <source>
        <dbReference type="Proteomes" id="UP001302321"/>
    </source>
</evidence>
<evidence type="ECO:0000313" key="1">
    <source>
        <dbReference type="EMBL" id="KAK4179603.1"/>
    </source>
</evidence>
<dbReference type="AlphaFoldDB" id="A0AAN7AA02"/>
<reference evidence="1" key="1">
    <citation type="journal article" date="2023" name="Mol. Phylogenet. Evol.">
        <title>Genome-scale phylogeny and comparative genomics of the fungal order Sordariales.</title>
        <authorList>
            <person name="Hensen N."/>
            <person name="Bonometti L."/>
            <person name="Westerberg I."/>
            <person name="Brannstrom I.O."/>
            <person name="Guillou S."/>
            <person name="Cros-Aarteil S."/>
            <person name="Calhoun S."/>
            <person name="Haridas S."/>
            <person name="Kuo A."/>
            <person name="Mondo S."/>
            <person name="Pangilinan J."/>
            <person name="Riley R."/>
            <person name="LaButti K."/>
            <person name="Andreopoulos B."/>
            <person name="Lipzen A."/>
            <person name="Chen C."/>
            <person name="Yan M."/>
            <person name="Daum C."/>
            <person name="Ng V."/>
            <person name="Clum A."/>
            <person name="Steindorff A."/>
            <person name="Ohm R.A."/>
            <person name="Martin F."/>
            <person name="Silar P."/>
            <person name="Natvig D.O."/>
            <person name="Lalanne C."/>
            <person name="Gautier V."/>
            <person name="Ament-Velasquez S.L."/>
            <person name="Kruys A."/>
            <person name="Hutchinson M.I."/>
            <person name="Powell A.J."/>
            <person name="Barry K."/>
            <person name="Miller A.N."/>
            <person name="Grigoriev I.V."/>
            <person name="Debuchy R."/>
            <person name="Gladieux P."/>
            <person name="Hiltunen Thoren M."/>
            <person name="Johannesson H."/>
        </authorList>
    </citation>
    <scope>NUCLEOTIDE SEQUENCE</scope>
    <source>
        <strain evidence="1">CBS 892.96</strain>
    </source>
</reference>
<protein>
    <submittedName>
        <fullName evidence="1">Uncharacterized protein</fullName>
    </submittedName>
</protein>
<keyword evidence="2" id="KW-1185">Reference proteome</keyword>
<dbReference type="Proteomes" id="UP001302321">
    <property type="component" value="Unassembled WGS sequence"/>
</dbReference>
<accession>A0AAN7AA02</accession>
<sequence>MLAYYCINALYRSSNLDTNDVNHTLRETNRVCGSYKSSYYKWDRSVEIFGKDYAGANICV</sequence>
<proteinExistence type="predicted"/>
<reference evidence="1" key="2">
    <citation type="submission" date="2023-05" db="EMBL/GenBank/DDBJ databases">
        <authorList>
            <consortium name="Lawrence Berkeley National Laboratory"/>
            <person name="Steindorff A."/>
            <person name="Hensen N."/>
            <person name="Bonometti L."/>
            <person name="Westerberg I."/>
            <person name="Brannstrom I.O."/>
            <person name="Guillou S."/>
            <person name="Cros-Aarteil S."/>
            <person name="Calhoun S."/>
            <person name="Haridas S."/>
            <person name="Kuo A."/>
            <person name="Mondo S."/>
            <person name="Pangilinan J."/>
            <person name="Riley R."/>
            <person name="Labutti K."/>
            <person name="Andreopoulos B."/>
            <person name="Lipzen A."/>
            <person name="Chen C."/>
            <person name="Yanf M."/>
            <person name="Daum C."/>
            <person name="Ng V."/>
            <person name="Clum A."/>
            <person name="Ohm R."/>
            <person name="Martin F."/>
            <person name="Silar P."/>
            <person name="Natvig D."/>
            <person name="Lalanne C."/>
            <person name="Gautier V."/>
            <person name="Ament-Velasquez S.L."/>
            <person name="Kruys A."/>
            <person name="Hutchinson M.I."/>
            <person name="Powell A.J."/>
            <person name="Barry K."/>
            <person name="Miller A.N."/>
            <person name="Grigoriev I.V."/>
            <person name="Debuchy R."/>
            <person name="Gladieux P."/>
            <person name="Thoren M.H."/>
            <person name="Johannesson H."/>
        </authorList>
    </citation>
    <scope>NUCLEOTIDE SEQUENCE</scope>
    <source>
        <strain evidence="1">CBS 892.96</strain>
    </source>
</reference>
<comment type="caution">
    <text evidence="1">The sequence shown here is derived from an EMBL/GenBank/DDBJ whole genome shotgun (WGS) entry which is preliminary data.</text>
</comment>
<dbReference type="EMBL" id="MU866114">
    <property type="protein sequence ID" value="KAK4179603.1"/>
    <property type="molecule type" value="Genomic_DNA"/>
</dbReference>
<organism evidence="1 2">
    <name type="scientific">Triangularia setosa</name>
    <dbReference type="NCBI Taxonomy" id="2587417"/>
    <lineage>
        <taxon>Eukaryota</taxon>
        <taxon>Fungi</taxon>
        <taxon>Dikarya</taxon>
        <taxon>Ascomycota</taxon>
        <taxon>Pezizomycotina</taxon>
        <taxon>Sordariomycetes</taxon>
        <taxon>Sordariomycetidae</taxon>
        <taxon>Sordariales</taxon>
        <taxon>Podosporaceae</taxon>
        <taxon>Triangularia</taxon>
    </lineage>
</organism>
<name>A0AAN7AA02_9PEZI</name>